<evidence type="ECO:0000256" key="2">
    <source>
        <dbReference type="ARBA" id="ARBA00022598"/>
    </source>
</evidence>
<dbReference type="PANTHER" id="PTHR43859">
    <property type="entry name" value="ACYL-ACTIVATING ENZYME"/>
    <property type="match status" value="1"/>
</dbReference>
<comment type="similarity">
    <text evidence="1">Belongs to the ATP-dependent AMP-binding enzyme family.</text>
</comment>
<comment type="caution">
    <text evidence="6">The sequence shown here is derived from an EMBL/GenBank/DDBJ whole genome shotgun (WGS) entry which is preliminary data.</text>
</comment>
<evidence type="ECO:0000256" key="1">
    <source>
        <dbReference type="ARBA" id="ARBA00006432"/>
    </source>
</evidence>
<evidence type="ECO:0000313" key="6">
    <source>
        <dbReference type="EMBL" id="MFC6673942.1"/>
    </source>
</evidence>
<evidence type="ECO:0000256" key="3">
    <source>
        <dbReference type="ARBA" id="ARBA00022832"/>
    </source>
</evidence>
<gene>
    <name evidence="6" type="ORF">ACFQDL_30525</name>
</gene>
<dbReference type="RefSeq" id="WP_379913461.1">
    <property type="nucleotide sequence ID" value="NZ_JBHSWE010000001.1"/>
</dbReference>
<keyword evidence="3" id="KW-0276">Fatty acid metabolism</keyword>
<evidence type="ECO:0000259" key="5">
    <source>
        <dbReference type="Pfam" id="PF13193"/>
    </source>
</evidence>
<reference evidence="7" key="1">
    <citation type="journal article" date="2019" name="Int. J. Syst. Evol. Microbiol.">
        <title>The Global Catalogue of Microorganisms (GCM) 10K type strain sequencing project: providing services to taxonomists for standard genome sequencing and annotation.</title>
        <authorList>
            <consortium name="The Broad Institute Genomics Platform"/>
            <consortium name="The Broad Institute Genome Sequencing Center for Infectious Disease"/>
            <person name="Wu L."/>
            <person name="Ma J."/>
        </authorList>
    </citation>
    <scope>NUCLEOTIDE SEQUENCE [LARGE SCALE GENOMIC DNA]</scope>
    <source>
        <strain evidence="7">NBRC 111756</strain>
    </source>
</reference>
<feature type="domain" description="AMP-binding enzyme C-terminal" evidence="5">
    <location>
        <begin position="14"/>
        <end position="94"/>
    </location>
</feature>
<dbReference type="Pfam" id="PF13193">
    <property type="entry name" value="AMP-binding_C"/>
    <property type="match status" value="1"/>
</dbReference>
<keyword evidence="7" id="KW-1185">Reference proteome</keyword>
<protein>
    <recommendedName>
        <fullName evidence="5">AMP-binding enzyme C-terminal domain-containing protein</fullName>
    </recommendedName>
</protein>
<proteinExistence type="inferred from homology"/>
<dbReference type="Gene3D" id="3.30.300.30">
    <property type="match status" value="1"/>
</dbReference>
<name>A0ABW2A8Z6_9GAMM</name>
<sequence length="107" mass="11841">MIKSGGEWVSSLALEDLIGQHPDVAAVAVVARPDPDWGECPHALVVARPDDDQLDAEAIRSHLQQYVDAGRISSWWVPREIELVDDIPRTSVGKIDKKAIRHRLAQS</sequence>
<dbReference type="SUPFAM" id="SSF56801">
    <property type="entry name" value="Acetyl-CoA synthetase-like"/>
    <property type="match status" value="1"/>
</dbReference>
<organism evidence="6 7">
    <name type="scientific">Marinobacterium aestuariivivens</name>
    <dbReference type="NCBI Taxonomy" id="1698799"/>
    <lineage>
        <taxon>Bacteria</taxon>
        <taxon>Pseudomonadati</taxon>
        <taxon>Pseudomonadota</taxon>
        <taxon>Gammaproteobacteria</taxon>
        <taxon>Oceanospirillales</taxon>
        <taxon>Oceanospirillaceae</taxon>
        <taxon>Marinobacterium</taxon>
    </lineage>
</organism>
<dbReference type="InterPro" id="IPR025110">
    <property type="entry name" value="AMP-bd_C"/>
</dbReference>
<keyword evidence="4" id="KW-0443">Lipid metabolism</keyword>
<accession>A0ABW2A8Z6</accession>
<dbReference type="Proteomes" id="UP001596422">
    <property type="component" value="Unassembled WGS sequence"/>
</dbReference>
<evidence type="ECO:0000256" key="4">
    <source>
        <dbReference type="ARBA" id="ARBA00023098"/>
    </source>
</evidence>
<dbReference type="PANTHER" id="PTHR43859:SF4">
    <property type="entry name" value="BUTANOATE--COA LIGASE AAE1-RELATED"/>
    <property type="match status" value="1"/>
</dbReference>
<evidence type="ECO:0000313" key="7">
    <source>
        <dbReference type="Proteomes" id="UP001596422"/>
    </source>
</evidence>
<dbReference type="InterPro" id="IPR045851">
    <property type="entry name" value="AMP-bd_C_sf"/>
</dbReference>
<dbReference type="EMBL" id="JBHSWE010000001">
    <property type="protein sequence ID" value="MFC6673942.1"/>
    <property type="molecule type" value="Genomic_DNA"/>
</dbReference>
<keyword evidence="2" id="KW-0436">Ligase</keyword>